<evidence type="ECO:0000313" key="2">
    <source>
        <dbReference type="EMBL" id="PZR05737.1"/>
    </source>
</evidence>
<name>A0A2W5SVM9_9CORY</name>
<gene>
    <name evidence="2" type="ORF">DI525_03585</name>
</gene>
<dbReference type="AlphaFoldDB" id="A0A2W5SVM9"/>
<evidence type="ECO:0000313" key="3">
    <source>
        <dbReference type="Proteomes" id="UP000249432"/>
    </source>
</evidence>
<organism evidence="2 3">
    <name type="scientific">Corynebacterium kroppenstedtii</name>
    <dbReference type="NCBI Taxonomy" id="161879"/>
    <lineage>
        <taxon>Bacteria</taxon>
        <taxon>Bacillati</taxon>
        <taxon>Actinomycetota</taxon>
        <taxon>Actinomycetes</taxon>
        <taxon>Mycobacteriales</taxon>
        <taxon>Corynebacteriaceae</taxon>
        <taxon>Corynebacterium</taxon>
    </lineage>
</organism>
<comment type="caution">
    <text evidence="2">The sequence shown here is derived from an EMBL/GenBank/DDBJ whole genome shotgun (WGS) entry which is preliminary data.</text>
</comment>
<feature type="transmembrane region" description="Helical" evidence="1">
    <location>
        <begin position="6"/>
        <end position="23"/>
    </location>
</feature>
<sequence length="88" mass="9776">MGGLIFAVIGVTCIALQYLLPRYLPDWTGLFILIPYVAALVFVVFTVGLHGFRDFIMPLVGFFALMCIWGQGVENKKRVKKEGAHGTE</sequence>
<dbReference type="EMBL" id="QFRA01000005">
    <property type="protein sequence ID" value="PZR05737.1"/>
    <property type="molecule type" value="Genomic_DNA"/>
</dbReference>
<evidence type="ECO:0000256" key="1">
    <source>
        <dbReference type="SAM" id="Phobius"/>
    </source>
</evidence>
<proteinExistence type="predicted"/>
<keyword evidence="1" id="KW-0812">Transmembrane</keyword>
<keyword evidence="1" id="KW-1133">Transmembrane helix</keyword>
<feature type="transmembrane region" description="Helical" evidence="1">
    <location>
        <begin position="30"/>
        <end position="49"/>
    </location>
</feature>
<dbReference type="Proteomes" id="UP000249432">
    <property type="component" value="Unassembled WGS sequence"/>
</dbReference>
<feature type="transmembrane region" description="Helical" evidence="1">
    <location>
        <begin position="55"/>
        <end position="73"/>
    </location>
</feature>
<keyword evidence="1" id="KW-0472">Membrane</keyword>
<reference evidence="2 3" key="1">
    <citation type="submission" date="2017-08" db="EMBL/GenBank/DDBJ databases">
        <title>Infants hospitalized years apart are colonized by the same room-sourced microbial strains.</title>
        <authorList>
            <person name="Brooks B."/>
            <person name="Olm M.R."/>
            <person name="Firek B.A."/>
            <person name="Baker R."/>
            <person name="Thomas B.C."/>
            <person name="Morowitz M.J."/>
            <person name="Banfield J.F."/>
        </authorList>
    </citation>
    <scope>NUCLEOTIDE SEQUENCE [LARGE SCALE GENOMIC DNA]</scope>
    <source>
        <strain evidence="2">S2_003_000_R1_3</strain>
    </source>
</reference>
<accession>A0A2W5SVM9</accession>
<protein>
    <submittedName>
        <fullName evidence="2">Uncharacterized protein</fullName>
    </submittedName>
</protein>